<organism evidence="2 3">
    <name type="scientific">Junco hyemalis</name>
    <name type="common">Dark-eyed junco</name>
    <dbReference type="NCBI Taxonomy" id="40217"/>
    <lineage>
        <taxon>Eukaryota</taxon>
        <taxon>Metazoa</taxon>
        <taxon>Chordata</taxon>
        <taxon>Craniata</taxon>
        <taxon>Vertebrata</taxon>
        <taxon>Euteleostomi</taxon>
        <taxon>Archelosauria</taxon>
        <taxon>Archosauria</taxon>
        <taxon>Dinosauria</taxon>
        <taxon>Saurischia</taxon>
        <taxon>Theropoda</taxon>
        <taxon>Coelurosauria</taxon>
        <taxon>Aves</taxon>
        <taxon>Neognathae</taxon>
        <taxon>Neoaves</taxon>
        <taxon>Telluraves</taxon>
        <taxon>Australaves</taxon>
        <taxon>Passeriformes</taxon>
        <taxon>Passerellidae</taxon>
        <taxon>Junco</taxon>
    </lineage>
</organism>
<keyword evidence="3" id="KW-1185">Reference proteome</keyword>
<feature type="region of interest" description="Disordered" evidence="1">
    <location>
        <begin position="150"/>
        <end position="190"/>
    </location>
</feature>
<evidence type="ECO:0000313" key="2">
    <source>
        <dbReference type="Ensembl" id="ENSJHYP00000003898.1"/>
    </source>
</evidence>
<name>A0A8C5IL21_JUNHY</name>
<accession>A0A8C5IL21</accession>
<evidence type="ECO:0000313" key="3">
    <source>
        <dbReference type="Proteomes" id="UP000694408"/>
    </source>
</evidence>
<proteinExistence type="predicted"/>
<dbReference type="Ensembl" id="ENSJHYT00000004788.1">
    <property type="protein sequence ID" value="ENSJHYP00000003898.1"/>
    <property type="gene ID" value="ENSJHYG00000003218.1"/>
</dbReference>
<dbReference type="AlphaFoldDB" id="A0A8C5IL21"/>
<reference evidence="2" key="1">
    <citation type="submission" date="2025-08" db="UniProtKB">
        <authorList>
            <consortium name="Ensembl"/>
        </authorList>
    </citation>
    <scope>IDENTIFICATION</scope>
</reference>
<evidence type="ECO:0000256" key="1">
    <source>
        <dbReference type="SAM" id="MobiDB-lite"/>
    </source>
</evidence>
<reference evidence="2" key="2">
    <citation type="submission" date="2025-09" db="UniProtKB">
        <authorList>
            <consortium name="Ensembl"/>
        </authorList>
    </citation>
    <scope>IDENTIFICATION</scope>
</reference>
<dbReference type="Proteomes" id="UP000694408">
    <property type="component" value="Unplaced"/>
</dbReference>
<sequence>MSGGLWEVSCHGGPTGPLSRADGAVALVMEGQRSPGSSLPGWTGWAGFSERGNVLAVTPTWPGVVVTCSDVEIFCLLPSLPPSSPCPGDLPPASRCLVLGPSLSRHFPRFLPVPCFVCSQSVSFVSVFAKAIRSLPLRCQPARTTAIVSLSDPGKQESSGSGTRRGAARASLLGEVGQGMEPFPAIQHAS</sequence>
<protein>
    <submittedName>
        <fullName evidence="2">Uncharacterized protein</fullName>
    </submittedName>
</protein>